<dbReference type="Proteomes" id="UP000823863">
    <property type="component" value="Unassembled WGS sequence"/>
</dbReference>
<protein>
    <submittedName>
        <fullName evidence="2">Extracellular solute-binding protein</fullName>
    </submittedName>
</protein>
<reference evidence="2" key="2">
    <citation type="submission" date="2021-04" db="EMBL/GenBank/DDBJ databases">
        <authorList>
            <person name="Gilroy R."/>
        </authorList>
    </citation>
    <scope>NUCLEOTIDE SEQUENCE</scope>
    <source>
        <strain evidence="2">CHK198-12963</strain>
    </source>
</reference>
<dbReference type="Gene3D" id="3.40.190.10">
    <property type="entry name" value="Periplasmic binding protein-like II"/>
    <property type="match status" value="2"/>
</dbReference>
<proteinExistence type="predicted"/>
<evidence type="ECO:0000313" key="3">
    <source>
        <dbReference type="Proteomes" id="UP000823863"/>
    </source>
</evidence>
<accession>A0A9D2PSY4</accession>
<evidence type="ECO:0000313" key="2">
    <source>
        <dbReference type="EMBL" id="HJC65181.1"/>
    </source>
</evidence>
<feature type="chain" id="PRO_5038832731" evidence="1">
    <location>
        <begin position="22"/>
        <end position="546"/>
    </location>
</feature>
<name>A0A9D2PSY4_9FIRM</name>
<feature type="signal peptide" evidence="1">
    <location>
        <begin position="1"/>
        <end position="21"/>
    </location>
</feature>
<sequence length="546" mass="60939">MKIRKMWGAFLMTLTAAGLLSGWQQEASVSEDGVVELTFYNADGQDDPWTDPVAEVLTEKTGVRLKTEYPVAADDQTVALMIAAQDYPDMIYAKGDANSLIDAGAMIDMTDLIEEYGPNIKKMYGDEFEKLRYSEEDPSIYQLSSYAVGGTFLENSGTAQIQWAALKENNYEIPDTLEEFEKMIKDYMAAHPTTEDGMPTIGISLTAADWHWMITLGNPSGYIAEGAPDNGQWLIDEDYNAMYKFRSDKVREYYRWLNRMYHEGVLDPEFATQTYEDYIAKIASGRVVALTDTDWDYSDGEKILIADGKLDKTYAGLPLAMDENTKAPSLMYQGLPTGQGVGITTSCKDPVAAIKFLDYLCSDEGQVLVNWGIEGVNYFIDEEGHRYRTQEEIDEANTNQDYSRITGVGFHSYPFPTYGIGEVDSTGSTYTTDSKETVIAEYNEEQKAACEAWGVELLVDVFPQTSEFEVPEYSPVWACMKPVEFDEIGNKLDEIAWSGLITCVISEESEFDAAYDNMLATLEGSGMSEAEAMLTDIVKDMVALSQ</sequence>
<comment type="caution">
    <text evidence="2">The sequence shown here is derived from an EMBL/GenBank/DDBJ whole genome shotgun (WGS) entry which is preliminary data.</text>
</comment>
<dbReference type="InterPro" id="IPR006059">
    <property type="entry name" value="SBP"/>
</dbReference>
<reference evidence="2" key="1">
    <citation type="journal article" date="2021" name="PeerJ">
        <title>Extensive microbial diversity within the chicken gut microbiome revealed by metagenomics and culture.</title>
        <authorList>
            <person name="Gilroy R."/>
            <person name="Ravi A."/>
            <person name="Getino M."/>
            <person name="Pursley I."/>
            <person name="Horton D.L."/>
            <person name="Alikhan N.F."/>
            <person name="Baker D."/>
            <person name="Gharbi K."/>
            <person name="Hall N."/>
            <person name="Watson M."/>
            <person name="Adriaenssens E.M."/>
            <person name="Foster-Nyarko E."/>
            <person name="Jarju S."/>
            <person name="Secka A."/>
            <person name="Antonio M."/>
            <person name="Oren A."/>
            <person name="Chaudhuri R.R."/>
            <person name="La Ragione R."/>
            <person name="Hildebrand F."/>
            <person name="Pallen M.J."/>
        </authorList>
    </citation>
    <scope>NUCLEOTIDE SEQUENCE</scope>
    <source>
        <strain evidence="2">CHK198-12963</strain>
    </source>
</reference>
<dbReference type="AlphaFoldDB" id="A0A9D2PSY4"/>
<dbReference type="PANTHER" id="PTHR43649">
    <property type="entry name" value="ARABINOSE-BINDING PROTEIN-RELATED"/>
    <property type="match status" value="1"/>
</dbReference>
<organism evidence="2 3">
    <name type="scientific">Candidatus Enterocloster excrementigallinarum</name>
    <dbReference type="NCBI Taxonomy" id="2838558"/>
    <lineage>
        <taxon>Bacteria</taxon>
        <taxon>Bacillati</taxon>
        <taxon>Bacillota</taxon>
        <taxon>Clostridia</taxon>
        <taxon>Lachnospirales</taxon>
        <taxon>Lachnospiraceae</taxon>
        <taxon>Enterocloster</taxon>
    </lineage>
</organism>
<dbReference type="EMBL" id="DWWB01000003">
    <property type="protein sequence ID" value="HJC65181.1"/>
    <property type="molecule type" value="Genomic_DNA"/>
</dbReference>
<keyword evidence="1" id="KW-0732">Signal</keyword>
<dbReference type="InterPro" id="IPR050490">
    <property type="entry name" value="Bact_solute-bd_prot1"/>
</dbReference>
<dbReference type="PANTHER" id="PTHR43649:SF12">
    <property type="entry name" value="DIACETYLCHITOBIOSE BINDING PROTEIN DASA"/>
    <property type="match status" value="1"/>
</dbReference>
<dbReference type="Pfam" id="PF01547">
    <property type="entry name" value="SBP_bac_1"/>
    <property type="match status" value="1"/>
</dbReference>
<dbReference type="SUPFAM" id="SSF53850">
    <property type="entry name" value="Periplasmic binding protein-like II"/>
    <property type="match status" value="1"/>
</dbReference>
<gene>
    <name evidence="2" type="ORF">H9931_00460</name>
</gene>
<evidence type="ECO:0000256" key="1">
    <source>
        <dbReference type="SAM" id="SignalP"/>
    </source>
</evidence>